<name>A0ABR2ESC2_9ROSI</name>
<feature type="region of interest" description="Disordered" evidence="1">
    <location>
        <begin position="1"/>
        <end position="39"/>
    </location>
</feature>
<evidence type="ECO:0000313" key="3">
    <source>
        <dbReference type="Proteomes" id="UP001472677"/>
    </source>
</evidence>
<evidence type="ECO:0000256" key="1">
    <source>
        <dbReference type="SAM" id="MobiDB-lite"/>
    </source>
</evidence>
<accession>A0ABR2ESC2</accession>
<feature type="compositionally biased region" description="Pro residues" evidence="1">
    <location>
        <begin position="24"/>
        <end position="39"/>
    </location>
</feature>
<gene>
    <name evidence="2" type="ORF">V6N12_035697</name>
</gene>
<protein>
    <submittedName>
        <fullName evidence="2">Uncharacterized protein</fullName>
    </submittedName>
</protein>
<sequence>MSYLPKGREWIRDPDAQEGDDDPPVPPVDAPPAPVAPPPNDALLVYIEGKFAALDTGMTFIDSSIASLRMTFDTRITSLETRIGGVENSLAGFHHE</sequence>
<dbReference type="Proteomes" id="UP001472677">
    <property type="component" value="Unassembled WGS sequence"/>
</dbReference>
<dbReference type="EMBL" id="JBBPBM010000011">
    <property type="protein sequence ID" value="KAK8563551.1"/>
    <property type="molecule type" value="Genomic_DNA"/>
</dbReference>
<evidence type="ECO:0000313" key="2">
    <source>
        <dbReference type="EMBL" id="KAK8563551.1"/>
    </source>
</evidence>
<keyword evidence="3" id="KW-1185">Reference proteome</keyword>
<comment type="caution">
    <text evidence="2">The sequence shown here is derived from an EMBL/GenBank/DDBJ whole genome shotgun (WGS) entry which is preliminary data.</text>
</comment>
<reference evidence="2 3" key="1">
    <citation type="journal article" date="2024" name="G3 (Bethesda)">
        <title>Genome assembly of Hibiscus sabdariffa L. provides insights into metabolisms of medicinal natural products.</title>
        <authorList>
            <person name="Kim T."/>
        </authorList>
    </citation>
    <scope>NUCLEOTIDE SEQUENCE [LARGE SCALE GENOMIC DNA]</scope>
    <source>
        <strain evidence="2">TK-2024</strain>
        <tissue evidence="2">Old leaves</tissue>
    </source>
</reference>
<proteinExistence type="predicted"/>
<organism evidence="2 3">
    <name type="scientific">Hibiscus sabdariffa</name>
    <name type="common">roselle</name>
    <dbReference type="NCBI Taxonomy" id="183260"/>
    <lineage>
        <taxon>Eukaryota</taxon>
        <taxon>Viridiplantae</taxon>
        <taxon>Streptophyta</taxon>
        <taxon>Embryophyta</taxon>
        <taxon>Tracheophyta</taxon>
        <taxon>Spermatophyta</taxon>
        <taxon>Magnoliopsida</taxon>
        <taxon>eudicotyledons</taxon>
        <taxon>Gunneridae</taxon>
        <taxon>Pentapetalae</taxon>
        <taxon>rosids</taxon>
        <taxon>malvids</taxon>
        <taxon>Malvales</taxon>
        <taxon>Malvaceae</taxon>
        <taxon>Malvoideae</taxon>
        <taxon>Hibiscus</taxon>
    </lineage>
</organism>
<feature type="compositionally biased region" description="Basic and acidic residues" evidence="1">
    <location>
        <begin position="1"/>
        <end position="15"/>
    </location>
</feature>